<evidence type="ECO:0000313" key="2">
    <source>
        <dbReference type="Proteomes" id="UP001302602"/>
    </source>
</evidence>
<dbReference type="AlphaFoldDB" id="A0AAN6Z534"/>
<protein>
    <recommendedName>
        <fullName evidence="3">F-box domain-containing protein</fullName>
    </recommendedName>
</protein>
<dbReference type="RefSeq" id="XP_062649342.1">
    <property type="nucleotide sequence ID" value="XM_062796096.1"/>
</dbReference>
<evidence type="ECO:0008006" key="3">
    <source>
        <dbReference type="Google" id="ProtNLM"/>
    </source>
</evidence>
<dbReference type="EMBL" id="MU853225">
    <property type="protein sequence ID" value="KAK4125571.1"/>
    <property type="molecule type" value="Genomic_DNA"/>
</dbReference>
<dbReference type="Proteomes" id="UP001302602">
    <property type="component" value="Unassembled WGS sequence"/>
</dbReference>
<sequence length="143" mass="15916">MASLGTLPPEVFNLIARVLADGHCERSLAALAASCRGFYEIVMPHLYHQVVERHPALLHWAAYYGRLSTAQRLIEAGVSVDTGMLWDSSGAEPKSFWNFEAFCAYAGKTPRKVYRAIQGRLKDGNIVMCQIPSLRQLSMAYVI</sequence>
<evidence type="ECO:0000313" key="1">
    <source>
        <dbReference type="EMBL" id="KAK4125571.1"/>
    </source>
</evidence>
<comment type="caution">
    <text evidence="1">The sequence shown here is derived from an EMBL/GenBank/DDBJ whole genome shotgun (WGS) entry which is preliminary data.</text>
</comment>
<organism evidence="1 2">
    <name type="scientific">Parathielavia appendiculata</name>
    <dbReference type="NCBI Taxonomy" id="2587402"/>
    <lineage>
        <taxon>Eukaryota</taxon>
        <taxon>Fungi</taxon>
        <taxon>Dikarya</taxon>
        <taxon>Ascomycota</taxon>
        <taxon>Pezizomycotina</taxon>
        <taxon>Sordariomycetes</taxon>
        <taxon>Sordariomycetidae</taxon>
        <taxon>Sordariales</taxon>
        <taxon>Chaetomiaceae</taxon>
        <taxon>Parathielavia</taxon>
    </lineage>
</organism>
<gene>
    <name evidence="1" type="ORF">N657DRAFT_678669</name>
</gene>
<reference evidence="1" key="1">
    <citation type="journal article" date="2023" name="Mol. Phylogenet. Evol.">
        <title>Genome-scale phylogeny and comparative genomics of the fungal order Sordariales.</title>
        <authorList>
            <person name="Hensen N."/>
            <person name="Bonometti L."/>
            <person name="Westerberg I."/>
            <person name="Brannstrom I.O."/>
            <person name="Guillou S."/>
            <person name="Cros-Aarteil S."/>
            <person name="Calhoun S."/>
            <person name="Haridas S."/>
            <person name="Kuo A."/>
            <person name="Mondo S."/>
            <person name="Pangilinan J."/>
            <person name="Riley R."/>
            <person name="LaButti K."/>
            <person name="Andreopoulos B."/>
            <person name="Lipzen A."/>
            <person name="Chen C."/>
            <person name="Yan M."/>
            <person name="Daum C."/>
            <person name="Ng V."/>
            <person name="Clum A."/>
            <person name="Steindorff A."/>
            <person name="Ohm R.A."/>
            <person name="Martin F."/>
            <person name="Silar P."/>
            <person name="Natvig D.O."/>
            <person name="Lalanne C."/>
            <person name="Gautier V."/>
            <person name="Ament-Velasquez S.L."/>
            <person name="Kruys A."/>
            <person name="Hutchinson M.I."/>
            <person name="Powell A.J."/>
            <person name="Barry K."/>
            <person name="Miller A.N."/>
            <person name="Grigoriev I.V."/>
            <person name="Debuchy R."/>
            <person name="Gladieux P."/>
            <person name="Hiltunen Thoren M."/>
            <person name="Johannesson H."/>
        </authorList>
    </citation>
    <scope>NUCLEOTIDE SEQUENCE</scope>
    <source>
        <strain evidence="1">CBS 731.68</strain>
    </source>
</reference>
<accession>A0AAN6Z534</accession>
<dbReference type="GeneID" id="87832864"/>
<name>A0AAN6Z534_9PEZI</name>
<keyword evidence="2" id="KW-1185">Reference proteome</keyword>
<proteinExistence type="predicted"/>
<reference evidence="1" key="2">
    <citation type="submission" date="2023-05" db="EMBL/GenBank/DDBJ databases">
        <authorList>
            <consortium name="Lawrence Berkeley National Laboratory"/>
            <person name="Steindorff A."/>
            <person name="Hensen N."/>
            <person name="Bonometti L."/>
            <person name="Westerberg I."/>
            <person name="Brannstrom I.O."/>
            <person name="Guillou S."/>
            <person name="Cros-Aarteil S."/>
            <person name="Calhoun S."/>
            <person name="Haridas S."/>
            <person name="Kuo A."/>
            <person name="Mondo S."/>
            <person name="Pangilinan J."/>
            <person name="Riley R."/>
            <person name="Labutti K."/>
            <person name="Andreopoulos B."/>
            <person name="Lipzen A."/>
            <person name="Chen C."/>
            <person name="Yanf M."/>
            <person name="Daum C."/>
            <person name="Ng V."/>
            <person name="Clum A."/>
            <person name="Ohm R."/>
            <person name="Martin F."/>
            <person name="Silar P."/>
            <person name="Natvig D."/>
            <person name="Lalanne C."/>
            <person name="Gautier V."/>
            <person name="Ament-Velasquez S.L."/>
            <person name="Kruys A."/>
            <person name="Hutchinson M.I."/>
            <person name="Powell A.J."/>
            <person name="Barry K."/>
            <person name="Miller A.N."/>
            <person name="Grigoriev I.V."/>
            <person name="Debuchy R."/>
            <person name="Gladieux P."/>
            <person name="Thoren M.H."/>
            <person name="Johannesson H."/>
        </authorList>
    </citation>
    <scope>NUCLEOTIDE SEQUENCE</scope>
    <source>
        <strain evidence="1">CBS 731.68</strain>
    </source>
</reference>